<protein>
    <submittedName>
        <fullName evidence="1">S-adenosyl-L-methionine-dependent methyltransferase</fullName>
    </submittedName>
</protein>
<dbReference type="SUPFAM" id="SSF53335">
    <property type="entry name" value="S-adenosyl-L-methionine-dependent methyltransferases"/>
    <property type="match status" value="1"/>
</dbReference>
<reference evidence="1" key="1">
    <citation type="submission" date="2023-03" db="EMBL/GenBank/DDBJ databases">
        <title>Massive genome expansion in bonnet fungi (Mycena s.s.) driven by repeated elements and novel gene families across ecological guilds.</title>
        <authorList>
            <consortium name="Lawrence Berkeley National Laboratory"/>
            <person name="Harder C.B."/>
            <person name="Miyauchi S."/>
            <person name="Viragh M."/>
            <person name="Kuo A."/>
            <person name="Thoen E."/>
            <person name="Andreopoulos B."/>
            <person name="Lu D."/>
            <person name="Skrede I."/>
            <person name="Drula E."/>
            <person name="Henrissat B."/>
            <person name="Morin E."/>
            <person name="Kohler A."/>
            <person name="Barry K."/>
            <person name="LaButti K."/>
            <person name="Morin E."/>
            <person name="Salamov A."/>
            <person name="Lipzen A."/>
            <person name="Mereny Z."/>
            <person name="Hegedus B."/>
            <person name="Baldrian P."/>
            <person name="Stursova M."/>
            <person name="Weitz H."/>
            <person name="Taylor A."/>
            <person name="Grigoriev I.V."/>
            <person name="Nagy L.G."/>
            <person name="Martin F."/>
            <person name="Kauserud H."/>
        </authorList>
    </citation>
    <scope>NUCLEOTIDE SEQUENCE</scope>
    <source>
        <strain evidence="1">CBHHK173m</strain>
    </source>
</reference>
<gene>
    <name evidence="1" type="ORF">B0H15DRAFT_932446</name>
</gene>
<dbReference type="Pfam" id="PF13489">
    <property type="entry name" value="Methyltransf_23"/>
    <property type="match status" value="1"/>
</dbReference>
<evidence type="ECO:0000313" key="2">
    <source>
        <dbReference type="Proteomes" id="UP001222325"/>
    </source>
</evidence>
<keyword evidence="1" id="KW-0489">Methyltransferase</keyword>
<comment type="caution">
    <text evidence="1">The sequence shown here is derived from an EMBL/GenBank/DDBJ whole genome shotgun (WGS) entry which is preliminary data.</text>
</comment>
<proteinExistence type="predicted"/>
<dbReference type="GO" id="GO:0032259">
    <property type="term" value="P:methylation"/>
    <property type="evidence" value="ECO:0007669"/>
    <property type="project" value="UniProtKB-KW"/>
</dbReference>
<dbReference type="AlphaFoldDB" id="A0AAD6TXK7"/>
<evidence type="ECO:0000313" key="1">
    <source>
        <dbReference type="EMBL" id="KAJ7083081.1"/>
    </source>
</evidence>
<name>A0AAD6TXK7_9AGAR</name>
<keyword evidence="1" id="KW-0808">Transferase</keyword>
<dbReference type="EMBL" id="JARJCN010000042">
    <property type="protein sequence ID" value="KAJ7083081.1"/>
    <property type="molecule type" value="Genomic_DNA"/>
</dbReference>
<dbReference type="GO" id="GO:0008168">
    <property type="term" value="F:methyltransferase activity"/>
    <property type="evidence" value="ECO:0007669"/>
    <property type="project" value="UniProtKB-KW"/>
</dbReference>
<dbReference type="CDD" id="cd02440">
    <property type="entry name" value="AdoMet_MTases"/>
    <property type="match status" value="1"/>
</dbReference>
<dbReference type="Gene3D" id="3.40.50.150">
    <property type="entry name" value="Vaccinia Virus protein VP39"/>
    <property type="match status" value="1"/>
</dbReference>
<dbReference type="PANTHER" id="PTHR43591">
    <property type="entry name" value="METHYLTRANSFERASE"/>
    <property type="match status" value="1"/>
</dbReference>
<dbReference type="InterPro" id="IPR029063">
    <property type="entry name" value="SAM-dependent_MTases_sf"/>
</dbReference>
<accession>A0AAD6TXK7</accession>
<dbReference type="Proteomes" id="UP001222325">
    <property type="component" value="Unassembled WGS sequence"/>
</dbReference>
<sequence>MVQPTTEEPGSYTLKVCWMSHRMHHPTDLFRLPKKQRKGGGKHLSLPLDEVHLAFKEYLGDKVGLAPIYGTRPTRILELGCGSGAWAIQAATDFPDAQILAVDLAPLVAITLPKNMDFQVVDVTQTLPFEEKAFDIVHARLLLMHVPNGKDVLERAAKLVKPGGWLMVEDFDIRSLIENSGPVVSRVIDTWNGILRARGADGEIGRKMKIIIHDTGMYSQPETCMIPIPICKKDKAPPKNLMRLGAVFNMTVKKLVDDWAERFSAEGISQESAEEYKKEIETDFEDVTVNMHFVWAQRL</sequence>
<keyword evidence="2" id="KW-1185">Reference proteome</keyword>
<organism evidence="1 2">
    <name type="scientific">Mycena belliarum</name>
    <dbReference type="NCBI Taxonomy" id="1033014"/>
    <lineage>
        <taxon>Eukaryota</taxon>
        <taxon>Fungi</taxon>
        <taxon>Dikarya</taxon>
        <taxon>Basidiomycota</taxon>
        <taxon>Agaricomycotina</taxon>
        <taxon>Agaricomycetes</taxon>
        <taxon>Agaricomycetidae</taxon>
        <taxon>Agaricales</taxon>
        <taxon>Marasmiineae</taxon>
        <taxon>Mycenaceae</taxon>
        <taxon>Mycena</taxon>
    </lineage>
</organism>